<accession>A0A5C5RK54</accession>
<dbReference type="RefSeq" id="WP_146434899.1">
    <property type="nucleotide sequence ID" value="NZ_VIGV01000004.1"/>
</dbReference>
<name>A0A5C5RK54_9ACTN</name>
<dbReference type="OrthoDB" id="4732009at2"/>
<evidence type="ECO:0008006" key="3">
    <source>
        <dbReference type="Google" id="ProtNLM"/>
    </source>
</evidence>
<keyword evidence="2" id="KW-1185">Reference proteome</keyword>
<gene>
    <name evidence="1" type="ORF">FK268_13660</name>
</gene>
<comment type="caution">
    <text evidence="1">The sequence shown here is derived from an EMBL/GenBank/DDBJ whole genome shotgun (WGS) entry which is preliminary data.</text>
</comment>
<dbReference type="AlphaFoldDB" id="A0A5C5RK54"/>
<evidence type="ECO:0000313" key="1">
    <source>
        <dbReference type="EMBL" id="TWS23337.1"/>
    </source>
</evidence>
<reference evidence="1 2" key="2">
    <citation type="submission" date="2019-08" db="EMBL/GenBank/DDBJ databases">
        <title>Tsukamurella conjunctivitidis sp. nov., Tsukamurella assacharolytica sp. nov. and Tsukamurella sputae sp. nov. isolated from patients with conjunctivitis, bacteraemia (lymphoma) and respiratory infection (sputum) in Hong Kong.</title>
        <authorList>
            <person name="Fok K.M.N."/>
            <person name="Fong J.Y.H."/>
        </authorList>
    </citation>
    <scope>NUCLEOTIDE SEQUENCE [LARGE SCALE GENOMIC DNA]</scope>
    <source>
        <strain evidence="1 2">HKU70</strain>
    </source>
</reference>
<proteinExistence type="predicted"/>
<dbReference type="SUPFAM" id="SSF51197">
    <property type="entry name" value="Clavaminate synthase-like"/>
    <property type="match status" value="1"/>
</dbReference>
<protein>
    <recommendedName>
        <fullName evidence="3">Phytanoyl-CoA dioxygenase family protein</fullName>
    </recommendedName>
</protein>
<organism evidence="1 2">
    <name type="scientific">Tsukamurella sputi</name>
    <dbReference type="NCBI Taxonomy" id="2591848"/>
    <lineage>
        <taxon>Bacteria</taxon>
        <taxon>Bacillati</taxon>
        <taxon>Actinomycetota</taxon>
        <taxon>Actinomycetes</taxon>
        <taxon>Mycobacteriales</taxon>
        <taxon>Tsukamurellaceae</taxon>
        <taxon>Tsukamurella</taxon>
    </lineage>
</organism>
<reference evidence="1 2" key="1">
    <citation type="submission" date="2019-06" db="EMBL/GenBank/DDBJ databases">
        <authorList>
            <person name="Teng J.L.L."/>
            <person name="Lee H.H."/>
            <person name="Lau S.K.P."/>
            <person name="Woo P.C.Y."/>
        </authorList>
    </citation>
    <scope>NUCLEOTIDE SEQUENCE [LARGE SCALE GENOMIC DNA]</scope>
    <source>
        <strain evidence="1 2">HKU70</strain>
    </source>
</reference>
<evidence type="ECO:0000313" key="2">
    <source>
        <dbReference type="Proteomes" id="UP000319792"/>
    </source>
</evidence>
<sequence length="262" mass="28881">MSAVVEMISRDVRDPELAATDLAALVEREGVVELAGVVSPAWLESARSDVGHAMSSGSGNAFLIFDPSAEESPAAEAITTDRRLIELFEGLTRQSWPRAVEPATVRLRSFLRIVVGADDNPPTLLHYDAYVVTMVIPIVLPAPESAPCGRRGELLALGNHRRFRRTVAAHVVDKLRTHNGRYRAQALASGVHDALVPMELGKAYLFWGYRTFHGNLPLQPGLERATLIVHYGLPHRDSRFFDLAKTLSPARRGVRRYSKVSN</sequence>
<dbReference type="Proteomes" id="UP000319792">
    <property type="component" value="Unassembled WGS sequence"/>
</dbReference>
<dbReference type="EMBL" id="VIGV01000004">
    <property type="protein sequence ID" value="TWS23337.1"/>
    <property type="molecule type" value="Genomic_DNA"/>
</dbReference>